<evidence type="ECO:0000313" key="2">
    <source>
        <dbReference type="EMBL" id="MPR30454.1"/>
    </source>
</evidence>
<name>A0A5N7MWI0_9HYPH</name>
<evidence type="ECO:0000256" key="1">
    <source>
        <dbReference type="SAM" id="MobiDB-lite"/>
    </source>
</evidence>
<accession>A0A5N7MWI0</accession>
<protein>
    <submittedName>
        <fullName evidence="2">Uncharacterized protein</fullName>
    </submittedName>
</protein>
<dbReference type="RefSeq" id="WP_152717293.1">
    <property type="nucleotide sequence ID" value="NZ_VOSJ01000406.1"/>
</dbReference>
<feature type="region of interest" description="Disordered" evidence="1">
    <location>
        <begin position="1"/>
        <end position="59"/>
    </location>
</feature>
<dbReference type="AlphaFoldDB" id="A0A5N7MWI0"/>
<gene>
    <name evidence="2" type="ORF">FS320_36950</name>
</gene>
<proteinExistence type="predicted"/>
<organism evidence="2 3">
    <name type="scientific">Microvirga tunisiensis</name>
    <dbReference type="NCBI Taxonomy" id="2108360"/>
    <lineage>
        <taxon>Bacteria</taxon>
        <taxon>Pseudomonadati</taxon>
        <taxon>Pseudomonadota</taxon>
        <taxon>Alphaproteobacteria</taxon>
        <taxon>Hyphomicrobiales</taxon>
        <taxon>Methylobacteriaceae</taxon>
        <taxon>Microvirga</taxon>
    </lineage>
</organism>
<dbReference type="EMBL" id="VOSK01000372">
    <property type="protein sequence ID" value="MPR30454.1"/>
    <property type="molecule type" value="Genomic_DNA"/>
</dbReference>
<keyword evidence="3" id="KW-1185">Reference proteome</keyword>
<comment type="caution">
    <text evidence="2">The sequence shown here is derived from an EMBL/GenBank/DDBJ whole genome shotgun (WGS) entry which is preliminary data.</text>
</comment>
<feature type="compositionally biased region" description="Basic and acidic residues" evidence="1">
    <location>
        <begin position="15"/>
        <end position="28"/>
    </location>
</feature>
<evidence type="ECO:0000313" key="3">
    <source>
        <dbReference type="Proteomes" id="UP000403266"/>
    </source>
</evidence>
<dbReference type="Proteomes" id="UP000403266">
    <property type="component" value="Unassembled WGS sequence"/>
</dbReference>
<dbReference type="OrthoDB" id="8020632at2"/>
<sequence length="59" mass="6061">MAQNAGANQGGVNKTQDKSADSKRRQDDETGAENTEAKPLDPGIGTDGRAPSDMTGGRS</sequence>
<reference evidence="2 3" key="1">
    <citation type="journal article" date="2019" name="Syst. Appl. Microbiol.">
        <title>Microvirga tunisiensis sp. nov., a root nodule symbiotic bacterium isolated from Lupinus micranthus and L. luteus grown in Northern Tunisia.</title>
        <authorList>
            <person name="Msaddak A."/>
            <person name="Rejili M."/>
            <person name="Duran D."/>
            <person name="Mars M."/>
            <person name="Palacios J.M."/>
            <person name="Ruiz-Argueso T."/>
            <person name="Rey L."/>
            <person name="Imperial J."/>
        </authorList>
    </citation>
    <scope>NUCLEOTIDE SEQUENCE [LARGE SCALE GENOMIC DNA]</scope>
    <source>
        <strain evidence="2 3">Lmie10</strain>
    </source>
</reference>
<feature type="compositionally biased region" description="Polar residues" evidence="1">
    <location>
        <begin position="1"/>
        <end position="14"/>
    </location>
</feature>